<keyword evidence="1" id="KW-0805">Transcription regulation</keyword>
<name>A0ABT1M9Z2_9MYCO</name>
<feature type="DNA-binding region" description="H-T-H motif" evidence="4">
    <location>
        <begin position="41"/>
        <end position="60"/>
    </location>
</feature>
<dbReference type="SUPFAM" id="SSF46689">
    <property type="entry name" value="Homeodomain-like"/>
    <property type="match status" value="1"/>
</dbReference>
<dbReference type="PRINTS" id="PR00455">
    <property type="entry name" value="HTHTETR"/>
</dbReference>
<keyword evidence="2 4" id="KW-0238">DNA-binding</keyword>
<dbReference type="Proteomes" id="UP001651690">
    <property type="component" value="Unassembled WGS sequence"/>
</dbReference>
<dbReference type="InterPro" id="IPR023772">
    <property type="entry name" value="DNA-bd_HTH_TetR-type_CS"/>
</dbReference>
<dbReference type="PANTHER" id="PTHR30055:SF238">
    <property type="entry name" value="MYCOFACTOCIN BIOSYNTHESIS TRANSCRIPTIONAL REGULATOR MFTR-RELATED"/>
    <property type="match status" value="1"/>
</dbReference>
<evidence type="ECO:0000256" key="3">
    <source>
        <dbReference type="ARBA" id="ARBA00023163"/>
    </source>
</evidence>
<dbReference type="Pfam" id="PF00440">
    <property type="entry name" value="TetR_N"/>
    <property type="match status" value="1"/>
</dbReference>
<dbReference type="PROSITE" id="PS01081">
    <property type="entry name" value="HTH_TETR_1"/>
    <property type="match status" value="1"/>
</dbReference>
<evidence type="ECO:0000256" key="4">
    <source>
        <dbReference type="PROSITE-ProRule" id="PRU00335"/>
    </source>
</evidence>
<dbReference type="InterPro" id="IPR009057">
    <property type="entry name" value="Homeodomain-like_sf"/>
</dbReference>
<evidence type="ECO:0000313" key="7">
    <source>
        <dbReference type="Proteomes" id="UP001651690"/>
    </source>
</evidence>
<keyword evidence="7" id="KW-1185">Reference proteome</keyword>
<reference evidence="6 7" key="1">
    <citation type="submission" date="2022-06" db="EMBL/GenBank/DDBJ databases">
        <title>Mycolicibacterium sp. CAU 1645 isolated from seawater.</title>
        <authorList>
            <person name="Kim W."/>
        </authorList>
    </citation>
    <scope>NUCLEOTIDE SEQUENCE [LARGE SCALE GENOMIC DNA]</scope>
    <source>
        <strain evidence="6 7">CAU 1645</strain>
    </source>
</reference>
<dbReference type="InterPro" id="IPR001647">
    <property type="entry name" value="HTH_TetR"/>
</dbReference>
<evidence type="ECO:0000256" key="2">
    <source>
        <dbReference type="ARBA" id="ARBA00023125"/>
    </source>
</evidence>
<comment type="caution">
    <text evidence="6">The sequence shown here is derived from an EMBL/GenBank/DDBJ whole genome shotgun (WGS) entry which is preliminary data.</text>
</comment>
<evidence type="ECO:0000256" key="1">
    <source>
        <dbReference type="ARBA" id="ARBA00023015"/>
    </source>
</evidence>
<evidence type="ECO:0000313" key="6">
    <source>
        <dbReference type="EMBL" id="MCP9275222.1"/>
    </source>
</evidence>
<organism evidence="6 7">
    <name type="scientific">Mycolicibacterium arenosum</name>
    <dbReference type="NCBI Taxonomy" id="2952157"/>
    <lineage>
        <taxon>Bacteria</taxon>
        <taxon>Bacillati</taxon>
        <taxon>Actinomycetota</taxon>
        <taxon>Actinomycetes</taxon>
        <taxon>Mycobacteriales</taxon>
        <taxon>Mycobacteriaceae</taxon>
        <taxon>Mycolicibacterium</taxon>
    </lineage>
</organism>
<dbReference type="EMBL" id="JANDBD010000010">
    <property type="protein sequence ID" value="MCP9275222.1"/>
    <property type="molecule type" value="Genomic_DNA"/>
</dbReference>
<dbReference type="InterPro" id="IPR050109">
    <property type="entry name" value="HTH-type_TetR-like_transc_reg"/>
</dbReference>
<evidence type="ECO:0000259" key="5">
    <source>
        <dbReference type="PROSITE" id="PS50977"/>
    </source>
</evidence>
<sequence length="217" mass="23653">MTESASLQPSTLRERKKQITRRMLVDAAVELCVKRGYENTTVEQIAAAADISTRTFSRYFATKEAVFIAVLDDLAAEIVAELTTQPADLGPMEALRAAHMAVLGRVSRRPLVGLTKDRIALILRIVNSSDALRQAAIDYRYPAAMKILARHMGVPPDDKRLDLGVALFSTTIVSACSDLVDSTGDIDLGPEIVMERLEQTLGHVAQFAADMDVDAPN</sequence>
<feature type="domain" description="HTH tetR-type" evidence="5">
    <location>
        <begin position="18"/>
        <end position="78"/>
    </location>
</feature>
<protein>
    <submittedName>
        <fullName evidence="6">TetR/AcrR family transcriptional regulator</fullName>
    </submittedName>
</protein>
<keyword evidence="3" id="KW-0804">Transcription</keyword>
<accession>A0ABT1M9Z2</accession>
<gene>
    <name evidence="6" type="ORF">NM203_23805</name>
</gene>
<proteinExistence type="predicted"/>
<dbReference type="PANTHER" id="PTHR30055">
    <property type="entry name" value="HTH-TYPE TRANSCRIPTIONAL REGULATOR RUTR"/>
    <property type="match status" value="1"/>
</dbReference>
<dbReference type="RefSeq" id="WP_255062983.1">
    <property type="nucleotide sequence ID" value="NZ_JANDBD010000010.1"/>
</dbReference>
<dbReference type="PROSITE" id="PS50977">
    <property type="entry name" value="HTH_TETR_2"/>
    <property type="match status" value="1"/>
</dbReference>
<dbReference type="Gene3D" id="1.10.357.10">
    <property type="entry name" value="Tetracycline Repressor, domain 2"/>
    <property type="match status" value="1"/>
</dbReference>